<reference evidence="3 4" key="1">
    <citation type="submission" date="2020-04" db="EMBL/GenBank/DDBJ databases">
        <title>Chromosome-level genome assembly of a cyprinid fish Onychostoma macrolepis by integration of Nanopore Sequencing, Bionano and Hi-C technology.</title>
        <authorList>
            <person name="Wang D."/>
        </authorList>
    </citation>
    <scope>NUCLEOTIDE SEQUENCE [LARGE SCALE GENOMIC DNA]</scope>
    <source>
        <strain evidence="3">SWU-2019</strain>
        <tissue evidence="3">Muscle</tissue>
    </source>
</reference>
<proteinExistence type="inferred from homology"/>
<dbReference type="InterPro" id="IPR040046">
    <property type="entry name" value="FAM228"/>
</dbReference>
<evidence type="ECO:0000313" key="3">
    <source>
        <dbReference type="EMBL" id="KAF4099475.1"/>
    </source>
</evidence>
<sequence length="336" mass="38998">MCPNDRVRAAPVNTVKAILKVPDAAVPEPAEERAHDCFEFESRDHGNTRGAQQLTESVRAAAFCIISTTPVFKRLLSVNLSDWKFKYNLRPTSTMAHTKTADDMQHTLSLSSKKQLQEQLYSEQQEVVAIIQPLLETEAGFIKNLDHYLTHRGTLDLRKRKLLHKRWTQSVWLPVQQSIEQHFTHHGYTETQKMRSMHAHYINYCNAKGFVFLESYDPLEYNPFLYHFNTPHHRKISTPTLEDPLSLQSRARIKEKTAILRCQTGHVYRRQQVEELLQSPPVSQQSRKHSRAKATRDTASERLWENRSLFKSRSMCTPHAALAEERCFLPQCWSCC</sequence>
<organism evidence="3 4">
    <name type="scientific">Onychostoma macrolepis</name>
    <dbReference type="NCBI Taxonomy" id="369639"/>
    <lineage>
        <taxon>Eukaryota</taxon>
        <taxon>Metazoa</taxon>
        <taxon>Chordata</taxon>
        <taxon>Craniata</taxon>
        <taxon>Vertebrata</taxon>
        <taxon>Euteleostomi</taxon>
        <taxon>Actinopterygii</taxon>
        <taxon>Neopterygii</taxon>
        <taxon>Teleostei</taxon>
        <taxon>Ostariophysi</taxon>
        <taxon>Cypriniformes</taxon>
        <taxon>Cyprinidae</taxon>
        <taxon>Acrossocheilinae</taxon>
        <taxon>Onychostoma</taxon>
    </lineage>
</organism>
<dbReference type="PANTHER" id="PTHR28584:SF1">
    <property type="entry name" value="PROTEIN FAM228B"/>
    <property type="match status" value="1"/>
</dbReference>
<dbReference type="AlphaFoldDB" id="A0A7J6BYR1"/>
<evidence type="ECO:0000256" key="2">
    <source>
        <dbReference type="SAM" id="MobiDB-lite"/>
    </source>
</evidence>
<accession>A0A7J6BYR1</accession>
<name>A0A7J6BYR1_9TELE</name>
<dbReference type="Proteomes" id="UP000579812">
    <property type="component" value="Unassembled WGS sequence"/>
</dbReference>
<evidence type="ECO:0008006" key="5">
    <source>
        <dbReference type="Google" id="ProtNLM"/>
    </source>
</evidence>
<evidence type="ECO:0000256" key="1">
    <source>
        <dbReference type="ARBA" id="ARBA00007753"/>
    </source>
</evidence>
<keyword evidence="4" id="KW-1185">Reference proteome</keyword>
<feature type="region of interest" description="Disordered" evidence="2">
    <location>
        <begin position="275"/>
        <end position="300"/>
    </location>
</feature>
<comment type="similarity">
    <text evidence="1">Belongs to the FAM228 family.</text>
</comment>
<comment type="caution">
    <text evidence="3">The sequence shown here is derived from an EMBL/GenBank/DDBJ whole genome shotgun (WGS) entry which is preliminary data.</text>
</comment>
<protein>
    <recommendedName>
        <fullName evidence="5">Protein FAM228B</fullName>
    </recommendedName>
</protein>
<evidence type="ECO:0000313" key="4">
    <source>
        <dbReference type="Proteomes" id="UP000579812"/>
    </source>
</evidence>
<dbReference type="PANTHER" id="PTHR28584">
    <property type="entry name" value="FAMILY WITH SEQUENCE SIMILARITY 228 MEMBER A"/>
    <property type="match status" value="1"/>
</dbReference>
<gene>
    <name evidence="3" type="ORF">G5714_019601</name>
</gene>
<dbReference type="EMBL" id="JAAMOB010000020">
    <property type="protein sequence ID" value="KAF4099475.1"/>
    <property type="molecule type" value="Genomic_DNA"/>
</dbReference>